<proteinExistence type="predicted"/>
<evidence type="ECO:0000313" key="3">
    <source>
        <dbReference type="Proteomes" id="UP001292094"/>
    </source>
</evidence>
<evidence type="ECO:0000256" key="1">
    <source>
        <dbReference type="SAM" id="MobiDB-lite"/>
    </source>
</evidence>
<feature type="compositionally biased region" description="Basic and acidic residues" evidence="1">
    <location>
        <begin position="245"/>
        <end position="265"/>
    </location>
</feature>
<evidence type="ECO:0000313" key="2">
    <source>
        <dbReference type="EMBL" id="KAK4328634.1"/>
    </source>
</evidence>
<protein>
    <submittedName>
        <fullName evidence="2">Uncharacterized protein</fullName>
    </submittedName>
</protein>
<sequence>MLIRRRIDIILSLVNECGLALTVTLVPSIGNRADVLTRVPQSWLKMLAVGTVVLPSVCAAAAEPTTDKLVTEVHHSRGHPGVKQTLYFAKRVDPAVTKEQVCMVVSSCEVCQSVDRAPVKWRIGNLSVEVIWQRVGMDITHCRGKSYLTLIDCGPSRFTIWRPLRIQTRVVSDQVTEIDGVPRHIRDIRHRIPPQRTQDIRSNSSDASEEEILMTFSAQDSPGLDQAIDGSDEDADDSASAAIGGEKEAERGDEWQATDWKDRKPPTSNHDTTIR</sequence>
<accession>A0AAE1QLQ3</accession>
<reference evidence="2" key="1">
    <citation type="submission" date="2023-11" db="EMBL/GenBank/DDBJ databases">
        <title>Genome assemblies of two species of porcelain crab, Petrolisthes cinctipes and Petrolisthes manimaculis (Anomura: Porcellanidae).</title>
        <authorList>
            <person name="Angst P."/>
        </authorList>
    </citation>
    <scope>NUCLEOTIDE SEQUENCE</scope>
    <source>
        <strain evidence="2">PB745_02</strain>
        <tissue evidence="2">Gill</tissue>
    </source>
</reference>
<gene>
    <name evidence="2" type="ORF">Pmani_000943</name>
</gene>
<dbReference type="Proteomes" id="UP001292094">
    <property type="component" value="Unassembled WGS sequence"/>
</dbReference>
<keyword evidence="3" id="KW-1185">Reference proteome</keyword>
<dbReference type="AlphaFoldDB" id="A0AAE1QLQ3"/>
<dbReference type="EMBL" id="JAWZYT010000068">
    <property type="protein sequence ID" value="KAK4328634.1"/>
    <property type="molecule type" value="Genomic_DNA"/>
</dbReference>
<name>A0AAE1QLQ3_9EUCA</name>
<comment type="caution">
    <text evidence="2">The sequence shown here is derived from an EMBL/GenBank/DDBJ whole genome shotgun (WGS) entry which is preliminary data.</text>
</comment>
<feature type="compositionally biased region" description="Polar residues" evidence="1">
    <location>
        <begin position="266"/>
        <end position="275"/>
    </location>
</feature>
<feature type="region of interest" description="Disordered" evidence="1">
    <location>
        <begin position="217"/>
        <end position="275"/>
    </location>
</feature>
<organism evidence="2 3">
    <name type="scientific">Petrolisthes manimaculis</name>
    <dbReference type="NCBI Taxonomy" id="1843537"/>
    <lineage>
        <taxon>Eukaryota</taxon>
        <taxon>Metazoa</taxon>
        <taxon>Ecdysozoa</taxon>
        <taxon>Arthropoda</taxon>
        <taxon>Crustacea</taxon>
        <taxon>Multicrustacea</taxon>
        <taxon>Malacostraca</taxon>
        <taxon>Eumalacostraca</taxon>
        <taxon>Eucarida</taxon>
        <taxon>Decapoda</taxon>
        <taxon>Pleocyemata</taxon>
        <taxon>Anomura</taxon>
        <taxon>Galatheoidea</taxon>
        <taxon>Porcellanidae</taxon>
        <taxon>Petrolisthes</taxon>
    </lineage>
</organism>